<evidence type="ECO:0000313" key="1">
    <source>
        <dbReference type="EMBL" id="KGE87053.1"/>
    </source>
</evidence>
<dbReference type="Proteomes" id="UP000029736">
    <property type="component" value="Unassembled WGS sequence"/>
</dbReference>
<name>A0A098S5F9_9BACT</name>
<dbReference type="STRING" id="1524460.IX84_18760"/>
<gene>
    <name evidence="1" type="ORF">IX84_18760</name>
</gene>
<reference evidence="1 2" key="1">
    <citation type="journal article" date="2014" name="Int. J. Syst. Evol. Microbiol.">
        <title>Phaeodactylibacter xiamenensis gen. nov., sp. nov., a member of the family Saprospiraceae isolated from the marine alga Phaeodactylum tricornutum.</title>
        <authorList>
            <person name="Chen Z.Jr."/>
            <person name="Lei X."/>
            <person name="Lai Q."/>
            <person name="Li Y."/>
            <person name="Zhang B."/>
            <person name="Zhang J."/>
            <person name="Zhang H."/>
            <person name="Yang L."/>
            <person name="Zheng W."/>
            <person name="Tian Y."/>
            <person name="Yu Z."/>
            <person name="Xu H.Jr."/>
            <person name="Zheng T."/>
        </authorList>
    </citation>
    <scope>NUCLEOTIDE SEQUENCE [LARGE SCALE GENOMIC DNA]</scope>
    <source>
        <strain evidence="1 2">KD52</strain>
    </source>
</reference>
<comment type="caution">
    <text evidence="1">The sequence shown here is derived from an EMBL/GenBank/DDBJ whole genome shotgun (WGS) entry which is preliminary data.</text>
</comment>
<organism evidence="1 2">
    <name type="scientific">Phaeodactylibacter xiamenensis</name>
    <dbReference type="NCBI Taxonomy" id="1524460"/>
    <lineage>
        <taxon>Bacteria</taxon>
        <taxon>Pseudomonadati</taxon>
        <taxon>Bacteroidota</taxon>
        <taxon>Saprospiria</taxon>
        <taxon>Saprospirales</taxon>
        <taxon>Haliscomenobacteraceae</taxon>
        <taxon>Phaeodactylibacter</taxon>
    </lineage>
</organism>
<dbReference type="EMBL" id="JPOS01000039">
    <property type="protein sequence ID" value="KGE87053.1"/>
    <property type="molecule type" value="Genomic_DNA"/>
</dbReference>
<accession>A0A098S5F9</accession>
<evidence type="ECO:0008006" key="3">
    <source>
        <dbReference type="Google" id="ProtNLM"/>
    </source>
</evidence>
<dbReference type="AlphaFoldDB" id="A0A098S5F9"/>
<dbReference type="OrthoDB" id="849117at2"/>
<dbReference type="RefSeq" id="WP_044223731.1">
    <property type="nucleotide sequence ID" value="NZ_JBKAGJ010000008.1"/>
</dbReference>
<evidence type="ECO:0000313" key="2">
    <source>
        <dbReference type="Proteomes" id="UP000029736"/>
    </source>
</evidence>
<keyword evidence="2" id="KW-1185">Reference proteome</keyword>
<dbReference type="Gene3D" id="2.30.30.40">
    <property type="entry name" value="SH3 Domains"/>
    <property type="match status" value="1"/>
</dbReference>
<proteinExistence type="predicted"/>
<protein>
    <recommendedName>
        <fullName evidence="3">SH3b domain-containing protein</fullName>
    </recommendedName>
</protein>
<sequence length="261" mass="29101">MTILIFLFILGSGCGGDSPQPDSAETTSRIPLDSLRQLYRQYRLMRTDTLPARQVQERQKLYPVDEASMDTAFFVFREQLLQAVQERDVFALLDAVDKDIKVSGATEPGVAGLVSHYGLTPTVADSLPIWPILEELLKAGGAFSNNGRVFTAPYYAATWPEELSKNEYAAITGSGVRIRSEPRLNSDIVNTVSYELVQYLETTDQTEVIGGETHPWSRIELSGRKVGFVYGKFVARPTGYRAQFEKTGPQQWAMTQLIHGE</sequence>